<evidence type="ECO:0000256" key="10">
    <source>
        <dbReference type="RuleBase" id="RU365067"/>
    </source>
</evidence>
<keyword evidence="4 10" id="KW-0812">Transmembrane</keyword>
<feature type="transmembrane region" description="Helical" evidence="10">
    <location>
        <begin position="507"/>
        <end position="530"/>
    </location>
</feature>
<feature type="transmembrane region" description="Helical" evidence="10">
    <location>
        <begin position="482"/>
        <end position="501"/>
    </location>
</feature>
<dbReference type="Pfam" id="PF04506">
    <property type="entry name" value="Rft-1"/>
    <property type="match status" value="1"/>
</dbReference>
<feature type="transmembrane region" description="Helical" evidence="10">
    <location>
        <begin position="550"/>
        <end position="568"/>
    </location>
</feature>
<dbReference type="PANTHER" id="PTHR13117:SF5">
    <property type="entry name" value="PROTEIN RFT1 HOMOLOG"/>
    <property type="match status" value="1"/>
</dbReference>
<evidence type="ECO:0000256" key="4">
    <source>
        <dbReference type="ARBA" id="ARBA00022692"/>
    </source>
</evidence>
<name>A0ABN8VQS6_SACEU</name>
<evidence type="ECO:0000256" key="6">
    <source>
        <dbReference type="ARBA" id="ARBA00022989"/>
    </source>
</evidence>
<feature type="transmembrane region" description="Helical" evidence="10">
    <location>
        <begin position="413"/>
        <end position="438"/>
    </location>
</feature>
<comment type="function">
    <text evidence="9 10">Intramembrane glycolipid transporter that operates in the biosynthetic pathway of dolichol-linked oligosaccharides, the glycan precursors employed in protein asparagine (N)-glycosylation. The sequential addition of sugars to dolichol pyrophosphate produces dolichol-linked oligosaccharides containing fourteen sugars, including two GlcNAcs, nine mannoses and three glucoses. Once assembled, the oligosaccharide is transferred from the lipid to nascent proteins by oligosaccharyltransferases. The assembly of dolichol-linked oligosaccharides begins on the cytosolic side of the endoplasmic reticulum membrane and finishes in its lumen. RFT1 could mediate the translocation of the cytosolically oriented intermediate DolPP-GlcNAc2Man5, produced by ALG11, into the ER lumen where dolichol-linked oligosaccharides assembly continues. However, the intramembrane lipid transporter activity could not be confirmed in vitro.</text>
</comment>
<dbReference type="PANTHER" id="PTHR13117">
    <property type="entry name" value="ENDOPLASMIC RETICULUM MULTISPAN TRANSMEMBRANE PROTEIN-RELATED"/>
    <property type="match status" value="1"/>
</dbReference>
<comment type="similarity">
    <text evidence="3 10">Belongs to the RFT1 family.</text>
</comment>
<dbReference type="InterPro" id="IPR007594">
    <property type="entry name" value="RFT1"/>
</dbReference>
<feature type="transmembrane region" description="Helical" evidence="10">
    <location>
        <begin position="261"/>
        <end position="282"/>
    </location>
</feature>
<dbReference type="EMBL" id="OX291492">
    <property type="protein sequence ID" value="CAI1808984.1"/>
    <property type="molecule type" value="Genomic_DNA"/>
</dbReference>
<evidence type="ECO:0000256" key="7">
    <source>
        <dbReference type="ARBA" id="ARBA00023136"/>
    </source>
</evidence>
<feature type="transmembrane region" description="Helical" evidence="10">
    <location>
        <begin position="450"/>
        <end position="470"/>
    </location>
</feature>
<feature type="transmembrane region" description="Helical" evidence="10">
    <location>
        <begin position="574"/>
        <end position="593"/>
    </location>
</feature>
<comment type="pathway">
    <text evidence="2">Protein modification; protein glycosylation.</text>
</comment>
<keyword evidence="12" id="KW-1185">Reference proteome</keyword>
<feature type="transmembrane region" description="Helical" evidence="10">
    <location>
        <begin position="153"/>
        <end position="173"/>
    </location>
</feature>
<keyword evidence="7 10" id="KW-0472">Membrane</keyword>
<reference evidence="11" key="1">
    <citation type="submission" date="2022-08" db="EMBL/GenBank/DDBJ databases">
        <authorList>
            <person name="Byrne P K."/>
        </authorList>
    </citation>
    <scope>NUCLEOTIDE SEQUENCE</scope>
    <source>
        <strain evidence="11">UCD650</strain>
    </source>
</reference>
<sequence>MPVEMFAMNTAGRERCVLGAAKGDGQGDLRFCVCQRKRKKIMEKKTPHLPPTSEQILERSTKGATFLMMGQLFTKMVTFVLNNLLIRFLSPRIFGITAFLEFIQGTVLFFSRDAIRLSTLRISDSGNGIVDDDSEDYQETHYKSKVLQTAVNFAHIPLWIGFPLSIGLTAWQYRNINAYFITLPFFTWSIFLIWLSIIVELLSEPFFIVNQFMLNYAARSRFESIAVTTGCIVNFLVVYAVQQSRYPMGIVTADSDKEGIAILAFALGKVTHSITLLACYYWDYHKNFKPKKLFSTKLTKIKSSESNEIKKNYSKNSSYFFQNDILEHFKKVYFQLCFKHLLTEGDKLIINSLCTVEEQGIYALLSNYGSLLTRLLFAPIEESLRLFLARLLSSHNQKNLKLAIEVLVNLTRFYIYLSLMIIVFGPVNSSFLLQFLIGSKWSTTSVLDTIRVYCFYIPFLSLNGIFEAFFQSVATGDQILKHSYFMMAFSGIFLLNSWALIEKLKLSIEGLIVSNIINMILRILYCGVFLNKFHRELFTDSSFFFNFKDFKTVIVAGLTVCLVDWWFIGYVKNLQQFFVNVLFALGLLALIMVKERQTIQSLINKRAMSSSKDV</sequence>
<keyword evidence="5 10" id="KW-0256">Endoplasmic reticulum</keyword>
<accession>A0ABN8VQS6</accession>
<gene>
    <name evidence="11" type="primary">U6500B01050</name>
    <name evidence="11" type="ORF">SEUBUCD650_0B01050</name>
</gene>
<feature type="transmembrane region" description="Helical" evidence="10">
    <location>
        <begin position="222"/>
        <end position="241"/>
    </location>
</feature>
<evidence type="ECO:0000256" key="1">
    <source>
        <dbReference type="ARBA" id="ARBA00004477"/>
    </source>
</evidence>
<evidence type="ECO:0000256" key="2">
    <source>
        <dbReference type="ARBA" id="ARBA00004922"/>
    </source>
</evidence>
<evidence type="ECO:0000256" key="9">
    <source>
        <dbReference type="ARBA" id="ARBA00045912"/>
    </source>
</evidence>
<keyword evidence="6 10" id="KW-1133">Transmembrane helix</keyword>
<protein>
    <recommendedName>
        <fullName evidence="8 10">Man(5)GlcNAc(2)-PP-dolichol translocation protein RFT1</fullName>
    </recommendedName>
</protein>
<dbReference type="Proteomes" id="UP001152964">
    <property type="component" value="Chromosome 2"/>
</dbReference>
<feature type="transmembrane region" description="Helical" evidence="10">
    <location>
        <begin position="92"/>
        <end position="111"/>
    </location>
</feature>
<feature type="transmembrane region" description="Helical" evidence="10">
    <location>
        <begin position="179"/>
        <end position="202"/>
    </location>
</feature>
<evidence type="ECO:0000313" key="12">
    <source>
        <dbReference type="Proteomes" id="UP001152964"/>
    </source>
</evidence>
<evidence type="ECO:0000256" key="8">
    <source>
        <dbReference type="ARBA" id="ARBA00044793"/>
    </source>
</evidence>
<evidence type="ECO:0000313" key="11">
    <source>
        <dbReference type="EMBL" id="CAI1808984.1"/>
    </source>
</evidence>
<organism evidence="11 12">
    <name type="scientific">Saccharomyces eubayanus</name>
    <name type="common">Yeast</name>
    <dbReference type="NCBI Taxonomy" id="1080349"/>
    <lineage>
        <taxon>Eukaryota</taxon>
        <taxon>Fungi</taxon>
        <taxon>Dikarya</taxon>
        <taxon>Ascomycota</taxon>
        <taxon>Saccharomycotina</taxon>
        <taxon>Saccharomycetes</taxon>
        <taxon>Saccharomycetales</taxon>
        <taxon>Saccharomycetaceae</taxon>
        <taxon>Saccharomyces</taxon>
    </lineage>
</organism>
<evidence type="ECO:0000256" key="5">
    <source>
        <dbReference type="ARBA" id="ARBA00022824"/>
    </source>
</evidence>
<comment type="subcellular location">
    <subcellularLocation>
        <location evidence="1 10">Endoplasmic reticulum membrane</location>
        <topology evidence="1 10">Multi-pass membrane protein</topology>
    </subcellularLocation>
</comment>
<keyword evidence="10" id="KW-0813">Transport</keyword>
<proteinExistence type="inferred from homology"/>
<evidence type="ECO:0000256" key="3">
    <source>
        <dbReference type="ARBA" id="ARBA00010288"/>
    </source>
</evidence>